<evidence type="ECO:0000313" key="3">
    <source>
        <dbReference type="Proteomes" id="UP000199639"/>
    </source>
</evidence>
<dbReference type="Gene3D" id="1.10.1220.10">
    <property type="entry name" value="Met repressor-like"/>
    <property type="match status" value="1"/>
</dbReference>
<protein>
    <submittedName>
        <fullName evidence="1">RelB antitoxin</fullName>
    </submittedName>
</protein>
<reference evidence="2 4" key="2">
    <citation type="submission" date="2019-03" db="EMBL/GenBank/DDBJ databases">
        <title>Genomics of glacier-inhabiting Cryobacterium strains.</title>
        <authorList>
            <person name="Liu Q."/>
            <person name="Xin Y.-H."/>
        </authorList>
    </citation>
    <scope>NUCLEOTIDE SEQUENCE [LARGE SCALE GENOMIC DNA]</scope>
    <source>
        <strain evidence="2 4">Hh8</strain>
    </source>
</reference>
<accession>A0A4R8UYR6</accession>
<keyword evidence="4" id="KW-1185">Reference proteome</keyword>
<name>A0A4R8UYR6_9MICO</name>
<dbReference type="Proteomes" id="UP000298252">
    <property type="component" value="Unassembled WGS sequence"/>
</dbReference>
<evidence type="ECO:0000313" key="2">
    <source>
        <dbReference type="EMBL" id="TFB73597.1"/>
    </source>
</evidence>
<dbReference type="EMBL" id="FNIB01000015">
    <property type="protein sequence ID" value="SDO33687.1"/>
    <property type="molecule type" value="Genomic_DNA"/>
</dbReference>
<proteinExistence type="predicted"/>
<dbReference type="RefSeq" id="WP_092341922.1">
    <property type="nucleotide sequence ID" value="NZ_FNIB01000015.1"/>
</dbReference>
<sequence length="89" mass="10038">MRAFNVHDGFMSANKGVQRRSRVAKRNDLVEARWRIPKEIKEEAEQAAKASGLSEALYVDLLLRQIAKQHGGLPRFAANRLELPILDVA</sequence>
<gene>
    <name evidence="2" type="ORF">E3O21_16980</name>
    <name evidence="1" type="ORF">SAMN05216368_11554</name>
</gene>
<dbReference type="STRING" id="1424659.SAMN05216368_11554"/>
<evidence type="ECO:0000313" key="1">
    <source>
        <dbReference type="EMBL" id="SDO33687.1"/>
    </source>
</evidence>
<reference evidence="1 3" key="1">
    <citation type="submission" date="2016-10" db="EMBL/GenBank/DDBJ databases">
        <authorList>
            <person name="Varghese N."/>
            <person name="Submissions S."/>
        </authorList>
    </citation>
    <scope>NUCLEOTIDE SEQUENCE [LARGE SCALE GENOMIC DNA]</scope>
    <source>
        <strain evidence="1 3">CGMCC 1.11215</strain>
    </source>
</reference>
<dbReference type="AlphaFoldDB" id="A0A4R8UYR6"/>
<dbReference type="EMBL" id="SOFD01000040">
    <property type="protein sequence ID" value="TFB73597.1"/>
    <property type="molecule type" value="Genomic_DNA"/>
</dbReference>
<dbReference type="InterPro" id="IPR013321">
    <property type="entry name" value="Arc_rbn_hlx_hlx"/>
</dbReference>
<evidence type="ECO:0000313" key="4">
    <source>
        <dbReference type="Proteomes" id="UP000298252"/>
    </source>
</evidence>
<organism evidence="1 3">
    <name type="scientific">Cryobacterium flavum</name>
    <dbReference type="NCBI Taxonomy" id="1424659"/>
    <lineage>
        <taxon>Bacteria</taxon>
        <taxon>Bacillati</taxon>
        <taxon>Actinomycetota</taxon>
        <taxon>Actinomycetes</taxon>
        <taxon>Micrococcales</taxon>
        <taxon>Microbacteriaceae</taxon>
        <taxon>Cryobacterium</taxon>
    </lineage>
</organism>
<dbReference type="Proteomes" id="UP000199639">
    <property type="component" value="Unassembled WGS sequence"/>
</dbReference>
<dbReference type="GO" id="GO:0006355">
    <property type="term" value="P:regulation of DNA-templated transcription"/>
    <property type="evidence" value="ECO:0007669"/>
    <property type="project" value="InterPro"/>
</dbReference>